<comment type="caution">
    <text evidence="2">The sequence shown here is derived from an EMBL/GenBank/DDBJ whole genome shotgun (WGS) entry which is preliminary data.</text>
</comment>
<keyword evidence="3" id="KW-1185">Reference proteome</keyword>
<dbReference type="Proteomes" id="UP001159042">
    <property type="component" value="Unassembled WGS sequence"/>
</dbReference>
<gene>
    <name evidence="2" type="ORF">NQ315_015194</name>
</gene>
<organism evidence="2 3">
    <name type="scientific">Exocentrus adspersus</name>
    <dbReference type="NCBI Taxonomy" id="1586481"/>
    <lineage>
        <taxon>Eukaryota</taxon>
        <taxon>Metazoa</taxon>
        <taxon>Ecdysozoa</taxon>
        <taxon>Arthropoda</taxon>
        <taxon>Hexapoda</taxon>
        <taxon>Insecta</taxon>
        <taxon>Pterygota</taxon>
        <taxon>Neoptera</taxon>
        <taxon>Endopterygota</taxon>
        <taxon>Coleoptera</taxon>
        <taxon>Polyphaga</taxon>
        <taxon>Cucujiformia</taxon>
        <taxon>Chrysomeloidea</taxon>
        <taxon>Cerambycidae</taxon>
        <taxon>Lamiinae</taxon>
        <taxon>Acanthocinini</taxon>
        <taxon>Exocentrus</taxon>
    </lineage>
</organism>
<dbReference type="Pfam" id="PF25372">
    <property type="entry name" value="DUF7885"/>
    <property type="match status" value="1"/>
</dbReference>
<evidence type="ECO:0000313" key="2">
    <source>
        <dbReference type="EMBL" id="KAJ8913956.1"/>
    </source>
</evidence>
<sequence>MVIEKWRNSVESLLSLTIEYIVNNLAVYANQNIEQLKILPSHVKNRILRKFTTSSYFWRNVNFKDILHATVNITTSHINLTSATVDDDMLHILTRCKNVRKLYLTRTGTNNVTNRGLRNLLKCTNQLHLFVITNCDEVDDTVLECLSEYCPHLTGLDVGGCKNITDCGVKKLSALKNLTWLTLSQTQVSDDGISSLVKGSIGKNIKELRIDNCPNVTEDGLKIIAENCPNIETSNVLPRRTTKKFETVHMDSHMVTSKLPALVLLE</sequence>
<dbReference type="SMART" id="SM00367">
    <property type="entry name" value="LRR_CC"/>
    <property type="match status" value="3"/>
</dbReference>
<dbReference type="GO" id="GO:0031146">
    <property type="term" value="P:SCF-dependent proteasomal ubiquitin-dependent protein catabolic process"/>
    <property type="evidence" value="ECO:0007669"/>
    <property type="project" value="TreeGrafter"/>
</dbReference>
<dbReference type="SUPFAM" id="SSF52047">
    <property type="entry name" value="RNI-like"/>
    <property type="match status" value="1"/>
</dbReference>
<evidence type="ECO:0000313" key="3">
    <source>
        <dbReference type="Proteomes" id="UP001159042"/>
    </source>
</evidence>
<reference evidence="2 3" key="1">
    <citation type="journal article" date="2023" name="Insect Mol. Biol.">
        <title>Genome sequencing provides insights into the evolution of gene families encoding plant cell wall-degrading enzymes in longhorned beetles.</title>
        <authorList>
            <person name="Shin N.R."/>
            <person name="Okamura Y."/>
            <person name="Kirsch R."/>
            <person name="Pauchet Y."/>
        </authorList>
    </citation>
    <scope>NUCLEOTIDE SEQUENCE [LARGE SCALE GENOMIC DNA]</scope>
    <source>
        <strain evidence="2">EAD_L_NR</strain>
    </source>
</reference>
<accession>A0AAV8VJ74</accession>
<protein>
    <recommendedName>
        <fullName evidence="1">F-box/LRR-repeat protein 15-like leucin rich repeat domain-containing protein</fullName>
    </recommendedName>
</protein>
<dbReference type="EMBL" id="JANEYG010000084">
    <property type="protein sequence ID" value="KAJ8913956.1"/>
    <property type="molecule type" value="Genomic_DNA"/>
</dbReference>
<dbReference type="PANTHER" id="PTHR13318">
    <property type="entry name" value="PARTNER OF PAIRED, ISOFORM B-RELATED"/>
    <property type="match status" value="1"/>
</dbReference>
<dbReference type="AlphaFoldDB" id="A0AAV8VJ74"/>
<dbReference type="InterPro" id="IPR057207">
    <property type="entry name" value="FBXL15_LRR"/>
</dbReference>
<evidence type="ECO:0000259" key="1">
    <source>
        <dbReference type="Pfam" id="PF25372"/>
    </source>
</evidence>
<name>A0AAV8VJ74_9CUCU</name>
<proteinExistence type="predicted"/>
<dbReference type="InterPro" id="IPR006553">
    <property type="entry name" value="Leu-rich_rpt_Cys-con_subtyp"/>
</dbReference>
<dbReference type="InterPro" id="IPR032675">
    <property type="entry name" value="LRR_dom_sf"/>
</dbReference>
<dbReference type="GO" id="GO:0019005">
    <property type="term" value="C:SCF ubiquitin ligase complex"/>
    <property type="evidence" value="ECO:0007669"/>
    <property type="project" value="TreeGrafter"/>
</dbReference>
<feature type="domain" description="F-box/LRR-repeat protein 15-like leucin rich repeat" evidence="1">
    <location>
        <begin position="85"/>
        <end position="224"/>
    </location>
</feature>
<dbReference type="Gene3D" id="3.80.10.10">
    <property type="entry name" value="Ribonuclease Inhibitor"/>
    <property type="match status" value="2"/>
</dbReference>